<dbReference type="InterPro" id="IPR036412">
    <property type="entry name" value="HAD-like_sf"/>
</dbReference>
<dbReference type="Gene3D" id="1.10.150.240">
    <property type="entry name" value="Putative phosphatase, domain 2"/>
    <property type="match status" value="1"/>
</dbReference>
<dbReference type="GO" id="GO:0016791">
    <property type="term" value="F:phosphatase activity"/>
    <property type="evidence" value="ECO:0007669"/>
    <property type="project" value="TreeGrafter"/>
</dbReference>
<proteinExistence type="inferred from homology"/>
<evidence type="ECO:0000256" key="1">
    <source>
        <dbReference type="ARBA" id="ARBA00006171"/>
    </source>
</evidence>
<dbReference type="InterPro" id="IPR023198">
    <property type="entry name" value="PGP-like_dom2"/>
</dbReference>
<dbReference type="SFLD" id="SFLDS00003">
    <property type="entry name" value="Haloacid_Dehalogenase"/>
    <property type="match status" value="1"/>
</dbReference>
<evidence type="ECO:0000256" key="2">
    <source>
        <dbReference type="ARBA" id="ARBA00022723"/>
    </source>
</evidence>
<dbReference type="AlphaFoldDB" id="A0A923LNS0"/>
<dbReference type="NCBIfam" id="TIGR01509">
    <property type="entry name" value="HAD-SF-IA-v3"/>
    <property type="match status" value="1"/>
</dbReference>
<dbReference type="InterPro" id="IPR006439">
    <property type="entry name" value="HAD-SF_hydro_IA"/>
</dbReference>
<evidence type="ECO:0000313" key="4">
    <source>
        <dbReference type="EMBL" id="MBC5713697.1"/>
    </source>
</evidence>
<evidence type="ECO:0000256" key="3">
    <source>
        <dbReference type="ARBA" id="ARBA00022801"/>
    </source>
</evidence>
<keyword evidence="5" id="KW-1185">Reference proteome</keyword>
<dbReference type="FunFam" id="3.40.50.1000:FF:000036">
    <property type="entry name" value="HAD family hydrolase"/>
    <property type="match status" value="1"/>
</dbReference>
<dbReference type="GO" id="GO:0046872">
    <property type="term" value="F:metal ion binding"/>
    <property type="evidence" value="ECO:0007669"/>
    <property type="project" value="UniProtKB-KW"/>
</dbReference>
<sequence length="224" mass="25808">MLSQIKAVIFDLDGTLVDSMGLWKDIDIEFLGERGITYEDDLQEKIEGMSFTETAVYFKEYYHLDESVEELKKIWNQMAEYKYRYEVLPKPGVIEFLDTLKKKKIKMGIATSNSKELIAAVNEAYHFDEYMSCIVTACSVNKGKPAPDVYLEAARRLGVKPEECLVFEDIIKGIEAGKNAGMKVCAVEDSYSAKQREEKQKISDYYIESYDDIKNHTYYEKEPS</sequence>
<accession>A0A923LNS0</accession>
<organism evidence="4 5">
    <name type="scientific">Roseburia zhanii</name>
    <dbReference type="NCBI Taxonomy" id="2763064"/>
    <lineage>
        <taxon>Bacteria</taxon>
        <taxon>Bacillati</taxon>
        <taxon>Bacillota</taxon>
        <taxon>Clostridia</taxon>
        <taxon>Lachnospirales</taxon>
        <taxon>Lachnospiraceae</taxon>
        <taxon>Roseburia</taxon>
    </lineage>
</organism>
<keyword evidence="2" id="KW-0479">Metal-binding</keyword>
<dbReference type="InterPro" id="IPR023214">
    <property type="entry name" value="HAD_sf"/>
</dbReference>
<comment type="similarity">
    <text evidence="1">Belongs to the HAD-like hydrolase superfamily. CbbY/CbbZ/Gph/YieH family.</text>
</comment>
<dbReference type="Proteomes" id="UP000606720">
    <property type="component" value="Unassembled WGS sequence"/>
</dbReference>
<name>A0A923LNS0_9FIRM</name>
<gene>
    <name evidence="4" type="ORF">H8S17_05630</name>
</gene>
<dbReference type="RefSeq" id="WP_186866571.1">
    <property type="nucleotide sequence ID" value="NZ_JACOPH010000003.1"/>
</dbReference>
<dbReference type="Pfam" id="PF13419">
    <property type="entry name" value="HAD_2"/>
    <property type="match status" value="1"/>
</dbReference>
<keyword evidence="3" id="KW-0378">Hydrolase</keyword>
<dbReference type="SUPFAM" id="SSF56784">
    <property type="entry name" value="HAD-like"/>
    <property type="match status" value="1"/>
</dbReference>
<dbReference type="Gene3D" id="3.40.50.1000">
    <property type="entry name" value="HAD superfamily/HAD-like"/>
    <property type="match status" value="1"/>
</dbReference>
<dbReference type="EMBL" id="JACOPH010000003">
    <property type="protein sequence ID" value="MBC5713697.1"/>
    <property type="molecule type" value="Genomic_DNA"/>
</dbReference>
<dbReference type="NCBIfam" id="TIGR01549">
    <property type="entry name" value="HAD-SF-IA-v1"/>
    <property type="match status" value="1"/>
</dbReference>
<protein>
    <submittedName>
        <fullName evidence="4">HAD family phosphatase</fullName>
    </submittedName>
</protein>
<dbReference type="PANTHER" id="PTHR18901">
    <property type="entry name" value="2-DEOXYGLUCOSE-6-PHOSPHATE PHOSPHATASE 2"/>
    <property type="match status" value="1"/>
</dbReference>
<comment type="caution">
    <text evidence="4">The sequence shown here is derived from an EMBL/GenBank/DDBJ whole genome shotgun (WGS) entry which is preliminary data.</text>
</comment>
<reference evidence="4" key="1">
    <citation type="submission" date="2020-08" db="EMBL/GenBank/DDBJ databases">
        <title>Genome public.</title>
        <authorList>
            <person name="Liu C."/>
            <person name="Sun Q."/>
        </authorList>
    </citation>
    <scope>NUCLEOTIDE SEQUENCE</scope>
    <source>
        <strain evidence="4">BX1005</strain>
    </source>
</reference>
<dbReference type="PRINTS" id="PR00413">
    <property type="entry name" value="HADHALOGNASE"/>
</dbReference>
<dbReference type="PANTHER" id="PTHR18901:SF38">
    <property type="entry name" value="PSEUDOURIDINE-5'-PHOSPHATASE"/>
    <property type="match status" value="1"/>
</dbReference>
<dbReference type="CDD" id="cd07505">
    <property type="entry name" value="HAD_BPGM-like"/>
    <property type="match status" value="1"/>
</dbReference>
<dbReference type="SFLD" id="SFLDG01135">
    <property type="entry name" value="C1.5.6:_HAD__Beta-PGM__Phospha"/>
    <property type="match status" value="1"/>
</dbReference>
<dbReference type="SFLD" id="SFLDG01129">
    <property type="entry name" value="C1.5:_HAD__Beta-PGM__Phosphata"/>
    <property type="match status" value="1"/>
</dbReference>
<evidence type="ECO:0000313" key="5">
    <source>
        <dbReference type="Proteomes" id="UP000606720"/>
    </source>
</evidence>
<dbReference type="InterPro" id="IPR041492">
    <property type="entry name" value="HAD_2"/>
</dbReference>